<accession>A0AAV6P2Y1</accession>
<name>A0AAV6P2Y1_9ROSI</name>
<protein>
    <submittedName>
        <fullName evidence="2">GDSL esterase/lipase 5</fullName>
    </submittedName>
</protein>
<evidence type="ECO:0000313" key="3">
    <source>
        <dbReference type="Proteomes" id="UP000685013"/>
    </source>
</evidence>
<comment type="caution">
    <text evidence="2">The sequence shown here is derived from an EMBL/GenBank/DDBJ whole genome shotgun (WGS) entry which is preliminary data.</text>
</comment>
<dbReference type="Pfam" id="PF00657">
    <property type="entry name" value="Lipase_GDSL"/>
    <property type="match status" value="1"/>
</dbReference>
<organism evidence="2 3">
    <name type="scientific">Cucurbita argyrosperma subsp. sororia</name>
    <dbReference type="NCBI Taxonomy" id="37648"/>
    <lineage>
        <taxon>Eukaryota</taxon>
        <taxon>Viridiplantae</taxon>
        <taxon>Streptophyta</taxon>
        <taxon>Embryophyta</taxon>
        <taxon>Tracheophyta</taxon>
        <taxon>Spermatophyta</taxon>
        <taxon>Magnoliopsida</taxon>
        <taxon>eudicotyledons</taxon>
        <taxon>Gunneridae</taxon>
        <taxon>Pentapetalae</taxon>
        <taxon>rosids</taxon>
        <taxon>fabids</taxon>
        <taxon>Cucurbitales</taxon>
        <taxon>Cucurbitaceae</taxon>
        <taxon>Cucurbiteae</taxon>
        <taxon>Cucurbita</taxon>
    </lineage>
</organism>
<keyword evidence="1" id="KW-0732">Signal</keyword>
<dbReference type="AlphaFoldDB" id="A0AAV6P2Y1"/>
<reference evidence="2 3" key="1">
    <citation type="journal article" date="2021" name="Hortic Res">
        <title>The domestication of Cucurbita argyrosperma as revealed by the genome of its wild relative.</title>
        <authorList>
            <person name="Barrera-Redondo J."/>
            <person name="Sanchez-de la Vega G."/>
            <person name="Aguirre-Liguori J.A."/>
            <person name="Castellanos-Morales G."/>
            <person name="Gutierrez-Guerrero Y.T."/>
            <person name="Aguirre-Dugua X."/>
            <person name="Aguirre-Planter E."/>
            <person name="Tenaillon M.I."/>
            <person name="Lira-Saade R."/>
            <person name="Eguiarte L.E."/>
        </authorList>
    </citation>
    <scope>NUCLEOTIDE SEQUENCE [LARGE SCALE GENOMIC DNA]</scope>
    <source>
        <strain evidence="2">JBR-2021</strain>
    </source>
</reference>
<dbReference type="PANTHER" id="PTHR45966">
    <property type="entry name" value="GDSL-LIKE LIPASE/ACYLHYDROLASE"/>
    <property type="match status" value="1"/>
</dbReference>
<dbReference type="Proteomes" id="UP000685013">
    <property type="component" value="Chromosome 2"/>
</dbReference>
<feature type="non-terminal residue" evidence="2">
    <location>
        <position position="1"/>
    </location>
</feature>
<evidence type="ECO:0000256" key="1">
    <source>
        <dbReference type="ARBA" id="ARBA00022729"/>
    </source>
</evidence>
<dbReference type="InterPro" id="IPR044552">
    <property type="entry name" value="GLIP1-5/GLL25"/>
</dbReference>
<dbReference type="PANTHER" id="PTHR45966:SF1">
    <property type="entry name" value="GDSL ESTERASE_LIPASE 1-RELATED"/>
    <property type="match status" value="1"/>
</dbReference>
<proteinExistence type="predicted"/>
<dbReference type="InterPro" id="IPR001087">
    <property type="entry name" value="GDSL"/>
</dbReference>
<evidence type="ECO:0000313" key="2">
    <source>
        <dbReference type="EMBL" id="KAG6606119.1"/>
    </source>
</evidence>
<keyword evidence="3" id="KW-1185">Reference proteome</keyword>
<dbReference type="GO" id="GO:0016298">
    <property type="term" value="F:lipase activity"/>
    <property type="evidence" value="ECO:0007669"/>
    <property type="project" value="TreeGrafter"/>
</dbReference>
<sequence>MSCHSPHSCKPLPKQELGPLFIFGDSLYDVGNNNYMNTTAVVNFQPYGQTFFKFPTGRFCDGREIPDFIAEYAGLPLILPYLYPGIKDFVKGVNFASGGARALDETFSESGFIYSHADFHTAMNRIIDHPSKYGMKEVMRGCCGIGPLRGTNSCGGQGDIKEYVFFDATHLTHTSYELIAEMMWSGSSNITTPLTLKSLFYA</sequence>
<gene>
    <name evidence="2" type="primary">GLIP5</name>
    <name evidence="2" type="ORF">SDJN03_03436</name>
</gene>
<dbReference type="EMBL" id="JAGKQH010000002">
    <property type="protein sequence ID" value="KAG6606119.1"/>
    <property type="molecule type" value="Genomic_DNA"/>
</dbReference>